<reference evidence="4" key="1">
    <citation type="journal article" date="2019" name="Int. J. Syst. Evol. Microbiol.">
        <title>The Global Catalogue of Microorganisms (GCM) 10K type strain sequencing project: providing services to taxonomists for standard genome sequencing and annotation.</title>
        <authorList>
            <consortium name="The Broad Institute Genomics Platform"/>
            <consortium name="The Broad Institute Genome Sequencing Center for Infectious Disease"/>
            <person name="Wu L."/>
            <person name="Ma J."/>
        </authorList>
    </citation>
    <scope>NUCLEOTIDE SEQUENCE [LARGE SCALE GENOMIC DNA]</scope>
    <source>
        <strain evidence="4">CGMCC 1.6784</strain>
    </source>
</reference>
<accession>A0ABQ2JPK0</accession>
<comment type="caution">
    <text evidence="3">The sequence shown here is derived from an EMBL/GenBank/DDBJ whole genome shotgun (WGS) entry which is preliminary data.</text>
</comment>
<protein>
    <recommendedName>
        <fullName evidence="5">Post-segregation antitoxin CcdA</fullName>
    </recommendedName>
</protein>
<dbReference type="EMBL" id="BMLK01000008">
    <property type="protein sequence ID" value="GGN49927.1"/>
    <property type="molecule type" value="Genomic_DNA"/>
</dbReference>
<keyword evidence="4" id="KW-1185">Reference proteome</keyword>
<feature type="region of interest" description="Disordered" evidence="2">
    <location>
        <begin position="1"/>
        <end position="21"/>
    </location>
</feature>
<evidence type="ECO:0000256" key="2">
    <source>
        <dbReference type="SAM" id="MobiDB-lite"/>
    </source>
</evidence>
<evidence type="ECO:0000313" key="4">
    <source>
        <dbReference type="Proteomes" id="UP000605099"/>
    </source>
</evidence>
<dbReference type="RefSeq" id="WP_188819640.1">
    <property type="nucleotide sequence ID" value="NZ_BMLK01000008.1"/>
</dbReference>
<evidence type="ECO:0008006" key="5">
    <source>
        <dbReference type="Google" id="ProtNLM"/>
    </source>
</evidence>
<organism evidence="3 4">
    <name type="scientific">Novosphingobium indicum</name>
    <dbReference type="NCBI Taxonomy" id="462949"/>
    <lineage>
        <taxon>Bacteria</taxon>
        <taxon>Pseudomonadati</taxon>
        <taxon>Pseudomonadota</taxon>
        <taxon>Alphaproteobacteria</taxon>
        <taxon>Sphingomonadales</taxon>
        <taxon>Sphingomonadaceae</taxon>
        <taxon>Novosphingobium</taxon>
    </lineage>
</organism>
<evidence type="ECO:0000313" key="3">
    <source>
        <dbReference type="EMBL" id="GGN49927.1"/>
    </source>
</evidence>
<proteinExistence type="predicted"/>
<dbReference type="InterPro" id="IPR009956">
    <property type="entry name" value="Post-segregation_anti-tox_CcdA"/>
</dbReference>
<feature type="compositionally biased region" description="Polar residues" evidence="2">
    <location>
        <begin position="11"/>
        <end position="21"/>
    </location>
</feature>
<gene>
    <name evidence="3" type="ORF">GCM10011349_21050</name>
</gene>
<keyword evidence="1" id="KW-1277">Toxin-antitoxin system</keyword>
<name>A0ABQ2JPK0_9SPHN</name>
<evidence type="ECO:0000256" key="1">
    <source>
        <dbReference type="ARBA" id="ARBA00022649"/>
    </source>
</evidence>
<dbReference type="Pfam" id="PF07362">
    <property type="entry name" value="CcdA"/>
    <property type="match status" value="1"/>
</dbReference>
<sequence length="87" mass="9901">MHMPPPHSADTKPNTGRRATNVSLNRDHLAEARELGINISQACERGLTAAIAEKRTQRWLAENREAMDSYNRYVDENGLPLENLRLF</sequence>
<dbReference type="Proteomes" id="UP000605099">
    <property type="component" value="Unassembled WGS sequence"/>
</dbReference>